<dbReference type="SMART" id="SM00244">
    <property type="entry name" value="PHB"/>
    <property type="match status" value="1"/>
</dbReference>
<comment type="subcellular location">
    <subcellularLocation>
        <location evidence="1 6">Membrane</location>
    </subcellularLocation>
</comment>
<dbReference type="NCBIfam" id="TIGR01933">
    <property type="entry name" value="hflK"/>
    <property type="match status" value="1"/>
</dbReference>
<evidence type="ECO:0000256" key="1">
    <source>
        <dbReference type="ARBA" id="ARBA00004370"/>
    </source>
</evidence>
<protein>
    <recommendedName>
        <fullName evidence="6">Protein HflK</fullName>
    </recommendedName>
</protein>
<dbReference type="GO" id="GO:0006508">
    <property type="term" value="P:proteolysis"/>
    <property type="evidence" value="ECO:0007669"/>
    <property type="project" value="UniProtKB-KW"/>
</dbReference>
<evidence type="ECO:0000313" key="9">
    <source>
        <dbReference type="Proteomes" id="UP001158045"/>
    </source>
</evidence>
<dbReference type="InterPro" id="IPR010201">
    <property type="entry name" value="HflK"/>
</dbReference>
<accession>A0ABT6NB17</accession>
<comment type="caution">
    <text evidence="8">The sequence shown here is derived from an EMBL/GenBank/DDBJ whole genome shotgun (WGS) entry which is preliminary data.</text>
</comment>
<keyword evidence="3 6" id="KW-0812">Transmembrane</keyword>
<evidence type="ECO:0000256" key="3">
    <source>
        <dbReference type="ARBA" id="ARBA00022692"/>
    </source>
</evidence>
<keyword evidence="5 6" id="KW-0472">Membrane</keyword>
<feature type="transmembrane region" description="Helical" evidence="6">
    <location>
        <begin position="7"/>
        <end position="27"/>
    </location>
</feature>
<proteinExistence type="inferred from homology"/>
<dbReference type="Proteomes" id="UP001158045">
    <property type="component" value="Unassembled WGS sequence"/>
</dbReference>
<dbReference type="GO" id="GO:0008233">
    <property type="term" value="F:peptidase activity"/>
    <property type="evidence" value="ECO:0007669"/>
    <property type="project" value="UniProtKB-KW"/>
</dbReference>
<evidence type="ECO:0000256" key="5">
    <source>
        <dbReference type="ARBA" id="ARBA00023136"/>
    </source>
</evidence>
<gene>
    <name evidence="8" type="primary">hflK</name>
    <name evidence="8" type="ORF">QE109_05600</name>
</gene>
<evidence type="ECO:0000256" key="4">
    <source>
        <dbReference type="ARBA" id="ARBA00022989"/>
    </source>
</evidence>
<evidence type="ECO:0000259" key="7">
    <source>
        <dbReference type="SMART" id="SM00244"/>
    </source>
</evidence>
<dbReference type="InterPro" id="IPR036013">
    <property type="entry name" value="Band_7/SPFH_dom_sf"/>
</dbReference>
<dbReference type="RefSeq" id="WP_281093430.1">
    <property type="nucleotide sequence ID" value="NZ_JARYZI010000003.1"/>
</dbReference>
<keyword evidence="8" id="KW-0378">Hydrolase</keyword>
<feature type="domain" description="Band 7" evidence="7">
    <location>
        <begin position="22"/>
        <end position="203"/>
    </location>
</feature>
<organism evidence="8 9">
    <name type="scientific">Fusibacter bizertensis</name>
    <dbReference type="NCBI Taxonomy" id="1488331"/>
    <lineage>
        <taxon>Bacteria</taxon>
        <taxon>Bacillati</taxon>
        <taxon>Bacillota</taxon>
        <taxon>Clostridia</taxon>
        <taxon>Eubacteriales</taxon>
        <taxon>Eubacteriales Family XII. Incertae Sedis</taxon>
        <taxon>Fusibacter</taxon>
    </lineage>
</organism>
<dbReference type="CDD" id="cd03404">
    <property type="entry name" value="SPFH_HflK"/>
    <property type="match status" value="1"/>
</dbReference>
<comment type="function">
    <text evidence="6">HflC and HflK could encode or regulate a protease.</text>
</comment>
<comment type="subunit">
    <text evidence="6">HflC and HflK may interact to form a multimeric complex.</text>
</comment>
<keyword evidence="4 6" id="KW-1133">Transmembrane helix</keyword>
<dbReference type="PANTHER" id="PTHR43327">
    <property type="entry name" value="STOMATIN-LIKE PROTEIN 2, MITOCHONDRIAL"/>
    <property type="match status" value="1"/>
</dbReference>
<dbReference type="Gene3D" id="3.30.479.30">
    <property type="entry name" value="Band 7 domain"/>
    <property type="match status" value="1"/>
</dbReference>
<name>A0ABT6NB17_9FIRM</name>
<dbReference type="EMBL" id="JARYZI010000003">
    <property type="protein sequence ID" value="MDH8677610.1"/>
    <property type="molecule type" value="Genomic_DNA"/>
</dbReference>
<evidence type="ECO:0000256" key="2">
    <source>
        <dbReference type="ARBA" id="ARBA00006971"/>
    </source>
</evidence>
<dbReference type="Pfam" id="PF01145">
    <property type="entry name" value="Band_7"/>
    <property type="match status" value="1"/>
</dbReference>
<evidence type="ECO:0000313" key="8">
    <source>
        <dbReference type="EMBL" id="MDH8677610.1"/>
    </source>
</evidence>
<keyword evidence="8" id="KW-0645">Protease</keyword>
<dbReference type="PANTHER" id="PTHR43327:SF2">
    <property type="entry name" value="MODULATOR OF FTSH PROTEASE HFLK"/>
    <property type="match status" value="1"/>
</dbReference>
<reference evidence="8 9" key="1">
    <citation type="submission" date="2023-04" db="EMBL/GenBank/DDBJ databases">
        <title>Fusibacter bizertensis strain WBS, isolated from littoral bottom sediments of the Arctic seas - biochemical and genomic analysis.</title>
        <authorList>
            <person name="Brioukhanov A.L."/>
        </authorList>
    </citation>
    <scope>NUCLEOTIDE SEQUENCE [LARGE SCALE GENOMIC DNA]</scope>
    <source>
        <strain evidence="8 9">WBS</strain>
    </source>
</reference>
<dbReference type="SUPFAM" id="SSF117892">
    <property type="entry name" value="Band 7/SPFH domain"/>
    <property type="match status" value="1"/>
</dbReference>
<dbReference type="InterPro" id="IPR050710">
    <property type="entry name" value="Band7/mec-2_domain"/>
</dbReference>
<evidence type="ECO:0000256" key="6">
    <source>
        <dbReference type="RuleBase" id="RU364113"/>
    </source>
</evidence>
<dbReference type="InterPro" id="IPR001107">
    <property type="entry name" value="Band_7"/>
</dbReference>
<comment type="similarity">
    <text evidence="2 6">Belongs to the band 7/mec-2 family. HflK subfamily.</text>
</comment>
<sequence>MKSGKFFILIPLVIVIAAVFLGSYYTLDNAEEAVIERFGKLTSVNTTAGLHFKVPFIDKVIIYNTNEIYSLQYGYRPLSAATTDSAATYQDVDSEAIVLTKGSYLINIGAVIQYKITDTAAYHYNVDDQEGTIRLAFESVLRSNIQNQLLDEALVNKDSIANEIMPDLIRKLAKYNVGITLQEVKLTDVLLPEDVQYAYDDVNIASNEKDSYKSQADKYSNEMLPKARAEAYQMIQQAESYKAEKVAQAKGDVTNFNQVYDKYKVSKEITKTRLYIETMEKVLSTVKNKFIIDFDNDNVLKFLPLQTNGGAQ</sequence>
<keyword evidence="9" id="KW-1185">Reference proteome</keyword>